<evidence type="ECO:0000256" key="6">
    <source>
        <dbReference type="RuleBase" id="RU000682"/>
    </source>
</evidence>
<dbReference type="Proteomes" id="UP001234178">
    <property type="component" value="Unassembled WGS sequence"/>
</dbReference>
<keyword evidence="4 5" id="KW-0539">Nucleus</keyword>
<evidence type="ECO:0000259" key="8">
    <source>
        <dbReference type="PROSITE" id="PS50071"/>
    </source>
</evidence>
<evidence type="ECO:0000256" key="3">
    <source>
        <dbReference type="ARBA" id="ARBA00023155"/>
    </source>
</evidence>
<dbReference type="InterPro" id="IPR020479">
    <property type="entry name" value="HD_metazoa"/>
</dbReference>
<evidence type="ECO:0000313" key="10">
    <source>
        <dbReference type="Proteomes" id="UP001234178"/>
    </source>
</evidence>
<feature type="region of interest" description="Disordered" evidence="7">
    <location>
        <begin position="32"/>
        <end position="53"/>
    </location>
</feature>
<keyword evidence="2 5" id="KW-0238">DNA-binding</keyword>
<feature type="DNA-binding region" description="Homeobox" evidence="5">
    <location>
        <begin position="155"/>
        <end position="214"/>
    </location>
</feature>
<dbReference type="InterPro" id="IPR017970">
    <property type="entry name" value="Homeobox_CS"/>
</dbReference>
<evidence type="ECO:0000256" key="1">
    <source>
        <dbReference type="ARBA" id="ARBA00004123"/>
    </source>
</evidence>
<dbReference type="InterPro" id="IPR050848">
    <property type="entry name" value="Homeobox_TF"/>
</dbReference>
<sequence>MAMATSSQSNSDGNAKKVPMSPSEFFAKIYGTDRKSADSSSSTEEDKPTASGMQIVTHRSLTETAHPSSLAAIALQQHRSVSATSSWHLYPSWNPEQLFWASRNHGSFFDPLSLPPALTALNKCINPPSGSAGGGLSLWNHHTEVARRKRKGLSQRRQRTTFTQEQTLRLEVEFQSAEYVSRTRRSELAAALRLSETQIKIWFQNRRAKDKRIEKAHIDHQYRYASNLKASEVHT</sequence>
<keyword evidence="10" id="KW-1185">Reference proteome</keyword>
<dbReference type="PANTHER" id="PTHR24333">
    <property type="entry name" value="HOMEO BOX HB9 LIKE A-RELATED"/>
    <property type="match status" value="1"/>
</dbReference>
<comment type="subcellular location">
    <subcellularLocation>
        <location evidence="1 5 6">Nucleus</location>
    </subcellularLocation>
</comment>
<evidence type="ECO:0000256" key="4">
    <source>
        <dbReference type="ARBA" id="ARBA00023242"/>
    </source>
</evidence>
<reference evidence="9 10" key="1">
    <citation type="journal article" date="2023" name="Nucleic Acids Res.">
        <title>The hologenome of Daphnia magna reveals possible DNA methylation and microbiome-mediated evolution of the host genome.</title>
        <authorList>
            <person name="Chaturvedi A."/>
            <person name="Li X."/>
            <person name="Dhandapani V."/>
            <person name="Marshall H."/>
            <person name="Kissane S."/>
            <person name="Cuenca-Cambronero M."/>
            <person name="Asole G."/>
            <person name="Calvet F."/>
            <person name="Ruiz-Romero M."/>
            <person name="Marangio P."/>
            <person name="Guigo R."/>
            <person name="Rago D."/>
            <person name="Mirbahai L."/>
            <person name="Eastwood N."/>
            <person name="Colbourne J.K."/>
            <person name="Zhou J."/>
            <person name="Mallon E."/>
            <person name="Orsini L."/>
        </authorList>
    </citation>
    <scope>NUCLEOTIDE SEQUENCE [LARGE SCALE GENOMIC DNA]</scope>
    <source>
        <strain evidence="9">LRV0_1</strain>
    </source>
</reference>
<evidence type="ECO:0000256" key="7">
    <source>
        <dbReference type="SAM" id="MobiDB-lite"/>
    </source>
</evidence>
<dbReference type="EMBL" id="JAOYFB010000004">
    <property type="protein sequence ID" value="KAK4014237.1"/>
    <property type="molecule type" value="Genomic_DNA"/>
</dbReference>
<evidence type="ECO:0000256" key="5">
    <source>
        <dbReference type="PROSITE-ProRule" id="PRU00108"/>
    </source>
</evidence>
<dbReference type="PRINTS" id="PR00031">
    <property type="entry name" value="HTHREPRESSR"/>
</dbReference>
<accession>A0ABQ9ZMT3</accession>
<feature type="compositionally biased region" description="Polar residues" evidence="7">
    <location>
        <begin position="1"/>
        <end position="13"/>
    </location>
</feature>
<feature type="domain" description="Homeobox" evidence="8">
    <location>
        <begin position="153"/>
        <end position="213"/>
    </location>
</feature>
<name>A0ABQ9ZMT3_9CRUS</name>
<proteinExistence type="predicted"/>
<dbReference type="InterPro" id="IPR009057">
    <property type="entry name" value="Homeodomain-like_sf"/>
</dbReference>
<gene>
    <name evidence="9" type="ORF">OUZ56_026767</name>
</gene>
<dbReference type="PRINTS" id="PR00024">
    <property type="entry name" value="HOMEOBOX"/>
</dbReference>
<dbReference type="CDD" id="cd00086">
    <property type="entry name" value="homeodomain"/>
    <property type="match status" value="1"/>
</dbReference>
<dbReference type="Pfam" id="PF00046">
    <property type="entry name" value="Homeodomain"/>
    <property type="match status" value="1"/>
</dbReference>
<keyword evidence="3 5" id="KW-0371">Homeobox</keyword>
<evidence type="ECO:0000313" key="9">
    <source>
        <dbReference type="EMBL" id="KAK4014237.1"/>
    </source>
</evidence>
<organism evidence="9 10">
    <name type="scientific">Daphnia magna</name>
    <dbReference type="NCBI Taxonomy" id="35525"/>
    <lineage>
        <taxon>Eukaryota</taxon>
        <taxon>Metazoa</taxon>
        <taxon>Ecdysozoa</taxon>
        <taxon>Arthropoda</taxon>
        <taxon>Crustacea</taxon>
        <taxon>Branchiopoda</taxon>
        <taxon>Diplostraca</taxon>
        <taxon>Cladocera</taxon>
        <taxon>Anomopoda</taxon>
        <taxon>Daphniidae</taxon>
        <taxon>Daphnia</taxon>
    </lineage>
</organism>
<evidence type="ECO:0000256" key="2">
    <source>
        <dbReference type="ARBA" id="ARBA00023125"/>
    </source>
</evidence>
<dbReference type="Gene3D" id="1.10.10.60">
    <property type="entry name" value="Homeodomain-like"/>
    <property type="match status" value="1"/>
</dbReference>
<dbReference type="PROSITE" id="PS00027">
    <property type="entry name" value="HOMEOBOX_1"/>
    <property type="match status" value="1"/>
</dbReference>
<dbReference type="PANTHER" id="PTHR24333:SF8">
    <property type="entry name" value="HOMEOBOX PROTEIN CEH-62"/>
    <property type="match status" value="1"/>
</dbReference>
<dbReference type="SMART" id="SM00389">
    <property type="entry name" value="HOX"/>
    <property type="match status" value="1"/>
</dbReference>
<comment type="caution">
    <text evidence="9">The sequence shown here is derived from an EMBL/GenBank/DDBJ whole genome shotgun (WGS) entry which is preliminary data.</text>
</comment>
<dbReference type="InterPro" id="IPR000047">
    <property type="entry name" value="HTH_motif"/>
</dbReference>
<dbReference type="InterPro" id="IPR001356">
    <property type="entry name" value="HD"/>
</dbReference>
<dbReference type="SUPFAM" id="SSF46689">
    <property type="entry name" value="Homeodomain-like"/>
    <property type="match status" value="1"/>
</dbReference>
<protein>
    <recommendedName>
        <fullName evidence="8">Homeobox domain-containing protein</fullName>
    </recommendedName>
</protein>
<dbReference type="PROSITE" id="PS50071">
    <property type="entry name" value="HOMEOBOX_2"/>
    <property type="match status" value="1"/>
</dbReference>
<feature type="region of interest" description="Disordered" evidence="7">
    <location>
        <begin position="1"/>
        <end position="20"/>
    </location>
</feature>